<dbReference type="PROSITE" id="PS50893">
    <property type="entry name" value="ABC_TRANSPORTER_2"/>
    <property type="match status" value="1"/>
</dbReference>
<dbReference type="Proteomes" id="UP001213042">
    <property type="component" value="Unassembled WGS sequence"/>
</dbReference>
<dbReference type="SUPFAM" id="SSF52540">
    <property type="entry name" value="P-loop containing nucleoside triphosphate hydrolases"/>
    <property type="match status" value="1"/>
</dbReference>
<dbReference type="CDD" id="cd03257">
    <property type="entry name" value="ABC_NikE_OppD_transporters"/>
    <property type="match status" value="1"/>
</dbReference>
<evidence type="ECO:0000256" key="4">
    <source>
        <dbReference type="ARBA" id="ARBA00022475"/>
    </source>
</evidence>
<evidence type="ECO:0000256" key="2">
    <source>
        <dbReference type="ARBA" id="ARBA00005417"/>
    </source>
</evidence>
<dbReference type="AlphaFoldDB" id="A0AAW6EF10"/>
<dbReference type="NCBIfam" id="TIGR01727">
    <property type="entry name" value="oligo_HPY"/>
    <property type="match status" value="1"/>
</dbReference>
<evidence type="ECO:0000256" key="1">
    <source>
        <dbReference type="ARBA" id="ARBA00004202"/>
    </source>
</evidence>
<evidence type="ECO:0000313" key="9">
    <source>
        <dbReference type="EMBL" id="MDB8749697.1"/>
    </source>
</evidence>
<evidence type="ECO:0000256" key="6">
    <source>
        <dbReference type="ARBA" id="ARBA00022840"/>
    </source>
</evidence>
<dbReference type="GO" id="GO:0016887">
    <property type="term" value="F:ATP hydrolysis activity"/>
    <property type="evidence" value="ECO:0007669"/>
    <property type="project" value="InterPro"/>
</dbReference>
<evidence type="ECO:0000256" key="3">
    <source>
        <dbReference type="ARBA" id="ARBA00022448"/>
    </source>
</evidence>
<evidence type="ECO:0000259" key="8">
    <source>
        <dbReference type="PROSITE" id="PS50893"/>
    </source>
</evidence>
<keyword evidence="5" id="KW-0547">Nucleotide-binding</keyword>
<dbReference type="InterPro" id="IPR050388">
    <property type="entry name" value="ABC_Ni/Peptide_Import"/>
</dbReference>
<name>A0AAW6EF10_9FIRM</name>
<dbReference type="GO" id="GO:0015833">
    <property type="term" value="P:peptide transport"/>
    <property type="evidence" value="ECO:0007669"/>
    <property type="project" value="InterPro"/>
</dbReference>
<protein>
    <submittedName>
        <fullName evidence="9">ABC transporter ATP-binding protein</fullName>
    </submittedName>
</protein>
<evidence type="ECO:0000313" key="10">
    <source>
        <dbReference type="Proteomes" id="UP001213042"/>
    </source>
</evidence>
<dbReference type="GO" id="GO:0005886">
    <property type="term" value="C:plasma membrane"/>
    <property type="evidence" value="ECO:0007669"/>
    <property type="project" value="UniProtKB-SubCell"/>
</dbReference>
<dbReference type="Gene3D" id="3.40.50.300">
    <property type="entry name" value="P-loop containing nucleotide triphosphate hydrolases"/>
    <property type="match status" value="1"/>
</dbReference>
<evidence type="ECO:0000256" key="7">
    <source>
        <dbReference type="ARBA" id="ARBA00023136"/>
    </source>
</evidence>
<comment type="caution">
    <text evidence="9">The sequence shown here is derived from an EMBL/GenBank/DDBJ whole genome shotgun (WGS) entry which is preliminary data.</text>
</comment>
<dbReference type="RefSeq" id="WP_195220763.1">
    <property type="nucleotide sequence ID" value="NZ_JADMWL010000005.1"/>
</dbReference>
<proteinExistence type="inferred from homology"/>
<accession>A0AAW6EF10</accession>
<dbReference type="FunFam" id="3.40.50.300:FF:000016">
    <property type="entry name" value="Oligopeptide ABC transporter ATP-binding component"/>
    <property type="match status" value="1"/>
</dbReference>
<dbReference type="GO" id="GO:0005524">
    <property type="term" value="F:ATP binding"/>
    <property type="evidence" value="ECO:0007669"/>
    <property type="project" value="UniProtKB-KW"/>
</dbReference>
<keyword evidence="3" id="KW-0813">Transport</keyword>
<dbReference type="InterPro" id="IPR013563">
    <property type="entry name" value="Oligopep_ABC_C"/>
</dbReference>
<dbReference type="PANTHER" id="PTHR43297">
    <property type="entry name" value="OLIGOPEPTIDE TRANSPORT ATP-BINDING PROTEIN APPD"/>
    <property type="match status" value="1"/>
</dbReference>
<dbReference type="InterPro" id="IPR027417">
    <property type="entry name" value="P-loop_NTPase"/>
</dbReference>
<dbReference type="EMBL" id="JAQMLU010000005">
    <property type="protein sequence ID" value="MDB8749697.1"/>
    <property type="molecule type" value="Genomic_DNA"/>
</dbReference>
<evidence type="ECO:0000256" key="5">
    <source>
        <dbReference type="ARBA" id="ARBA00022741"/>
    </source>
</evidence>
<dbReference type="InterPro" id="IPR003439">
    <property type="entry name" value="ABC_transporter-like_ATP-bd"/>
</dbReference>
<reference evidence="9" key="1">
    <citation type="submission" date="2023-01" db="EMBL/GenBank/DDBJ databases">
        <title>Human gut microbiome strain richness.</title>
        <authorList>
            <person name="Chen-Liaw A."/>
        </authorList>
    </citation>
    <scope>NUCLEOTIDE SEQUENCE</scope>
    <source>
        <strain evidence="9">D43st1_D9_D43t1_170807</strain>
    </source>
</reference>
<dbReference type="Pfam" id="PF00005">
    <property type="entry name" value="ABC_tran"/>
    <property type="match status" value="1"/>
</dbReference>
<dbReference type="InterPro" id="IPR017871">
    <property type="entry name" value="ABC_transporter-like_CS"/>
</dbReference>
<dbReference type="Pfam" id="PF08352">
    <property type="entry name" value="oligo_HPY"/>
    <property type="match status" value="1"/>
</dbReference>
<sequence>MKKGNVLEIKDLSVDFMTVRGIVYAVQGVDLEVKQGEIHGIVGESGCGKSVTSKSVIRLHNKETTRYAGDIYIRDDSGEKDVLAMSKKQLRDFRGSTAAMIFQDPMTSLDPIMKAGEQIAEMLRAKKNLNRREAREKVIEMFEKIGITPAEKRYEQYPFEMSGGMLQRIMIAMALICEPKLLIADEPTTALDVTIQAQILKLIKKLQQESGTSVIFITHNLGVVAEICDSVTVMYAGKAVETASVVDIFDHPAHPYTKALLESNPRESDTEKRMKSIPGSPPLLYEKFKGCAFAPRCKYADDKCRSCVPVTENVSEGHSTACFKWREVTSQ</sequence>
<comment type="subcellular location">
    <subcellularLocation>
        <location evidence="1">Cell membrane</location>
        <topology evidence="1">Peripheral membrane protein</topology>
    </subcellularLocation>
</comment>
<keyword evidence="4" id="KW-1003">Cell membrane</keyword>
<dbReference type="InterPro" id="IPR003593">
    <property type="entry name" value="AAA+_ATPase"/>
</dbReference>
<organism evidence="9 10">
    <name type="scientific">Ruminococcus bicirculans</name>
    <name type="common">ex Wegman et al. 2014</name>
    <dbReference type="NCBI Taxonomy" id="1160721"/>
    <lineage>
        <taxon>Bacteria</taxon>
        <taxon>Bacillati</taxon>
        <taxon>Bacillota</taxon>
        <taxon>Clostridia</taxon>
        <taxon>Eubacteriales</taxon>
        <taxon>Oscillospiraceae</taxon>
        <taxon>Ruminococcus</taxon>
    </lineage>
</organism>
<keyword evidence="7" id="KW-0472">Membrane</keyword>
<dbReference type="SMART" id="SM00382">
    <property type="entry name" value="AAA"/>
    <property type="match status" value="1"/>
</dbReference>
<comment type="similarity">
    <text evidence="2">Belongs to the ABC transporter superfamily.</text>
</comment>
<feature type="domain" description="ABC transporter" evidence="8">
    <location>
        <begin position="7"/>
        <end position="261"/>
    </location>
</feature>
<dbReference type="PROSITE" id="PS00211">
    <property type="entry name" value="ABC_TRANSPORTER_1"/>
    <property type="match status" value="1"/>
</dbReference>
<gene>
    <name evidence="9" type="ORF">PNW00_04455</name>
</gene>
<keyword evidence="6 9" id="KW-0067">ATP-binding</keyword>
<dbReference type="PANTHER" id="PTHR43297:SF2">
    <property type="entry name" value="DIPEPTIDE TRANSPORT ATP-BINDING PROTEIN DPPD"/>
    <property type="match status" value="1"/>
</dbReference>